<comment type="caution">
    <text evidence="1">The sequence shown here is derived from an EMBL/GenBank/DDBJ whole genome shotgun (WGS) entry which is preliminary data.</text>
</comment>
<name>A0AAW2DY33_9ROSI</name>
<keyword evidence="2" id="KW-1185">Reference proteome</keyword>
<organism evidence="1 2">
    <name type="scientific">Lithocarpus litseifolius</name>
    <dbReference type="NCBI Taxonomy" id="425828"/>
    <lineage>
        <taxon>Eukaryota</taxon>
        <taxon>Viridiplantae</taxon>
        <taxon>Streptophyta</taxon>
        <taxon>Embryophyta</taxon>
        <taxon>Tracheophyta</taxon>
        <taxon>Spermatophyta</taxon>
        <taxon>Magnoliopsida</taxon>
        <taxon>eudicotyledons</taxon>
        <taxon>Gunneridae</taxon>
        <taxon>Pentapetalae</taxon>
        <taxon>rosids</taxon>
        <taxon>fabids</taxon>
        <taxon>Fagales</taxon>
        <taxon>Fagaceae</taxon>
        <taxon>Lithocarpus</taxon>
    </lineage>
</organism>
<evidence type="ECO:0000313" key="1">
    <source>
        <dbReference type="EMBL" id="KAL0015341.1"/>
    </source>
</evidence>
<protein>
    <submittedName>
        <fullName evidence="1">Uncharacterized protein</fullName>
    </submittedName>
</protein>
<dbReference type="EMBL" id="JAZDWU010000001">
    <property type="protein sequence ID" value="KAL0015341.1"/>
    <property type="molecule type" value="Genomic_DNA"/>
</dbReference>
<dbReference type="Proteomes" id="UP001459277">
    <property type="component" value="Unassembled WGS sequence"/>
</dbReference>
<reference evidence="1 2" key="1">
    <citation type="submission" date="2024-01" db="EMBL/GenBank/DDBJ databases">
        <title>A telomere-to-telomere, gap-free genome of sweet tea (Lithocarpus litseifolius).</title>
        <authorList>
            <person name="Zhou J."/>
        </authorList>
    </citation>
    <scope>NUCLEOTIDE SEQUENCE [LARGE SCALE GENOMIC DNA]</scope>
    <source>
        <strain evidence="1">Zhou-2022a</strain>
        <tissue evidence="1">Leaf</tissue>
    </source>
</reference>
<evidence type="ECO:0000313" key="2">
    <source>
        <dbReference type="Proteomes" id="UP001459277"/>
    </source>
</evidence>
<gene>
    <name evidence="1" type="ORF">SO802_002410</name>
</gene>
<sequence>MKDVDVPLEGNSPSATHQITLQVSFLEWLDPQYQSSCHFGSRGLSKTLNNLEKRKEHSSMYLLDI</sequence>
<accession>A0AAW2DY33</accession>
<proteinExistence type="predicted"/>
<dbReference type="AlphaFoldDB" id="A0AAW2DY33"/>